<dbReference type="Pfam" id="PF01019">
    <property type="entry name" value="G_glu_transpept"/>
    <property type="match status" value="1"/>
</dbReference>
<gene>
    <name evidence="13" type="primary">ggt</name>
    <name evidence="13" type="ORF">FYJ74_02375</name>
</gene>
<evidence type="ECO:0000256" key="2">
    <source>
        <dbReference type="ARBA" id="ARBA00001089"/>
    </source>
</evidence>
<evidence type="ECO:0000256" key="4">
    <source>
        <dbReference type="ARBA" id="ARBA00022679"/>
    </source>
</evidence>
<proteinExistence type="inferred from homology"/>
<evidence type="ECO:0000256" key="6">
    <source>
        <dbReference type="ARBA" id="ARBA00023145"/>
    </source>
</evidence>
<dbReference type="EC" id="3.4.19.13" evidence="11"/>
<keyword evidence="12" id="KW-0732">Signal</keyword>
<keyword evidence="14" id="KW-1185">Reference proteome</keyword>
<dbReference type="PROSITE" id="PS51257">
    <property type="entry name" value="PROKAR_LIPOPROTEIN"/>
    <property type="match status" value="1"/>
</dbReference>
<feature type="signal peptide" evidence="12">
    <location>
        <begin position="1"/>
        <end position="22"/>
    </location>
</feature>
<dbReference type="GO" id="GO:0006751">
    <property type="term" value="P:glutathione catabolic process"/>
    <property type="evidence" value="ECO:0007669"/>
    <property type="project" value="UniProtKB-UniRule"/>
</dbReference>
<feature type="binding site" evidence="10">
    <location>
        <position position="429"/>
    </location>
    <ligand>
        <name>L-glutamate</name>
        <dbReference type="ChEBI" id="CHEBI:29985"/>
    </ligand>
</feature>
<dbReference type="Gene3D" id="1.10.246.130">
    <property type="match status" value="1"/>
</dbReference>
<keyword evidence="7 11" id="KW-0012">Acyltransferase</keyword>
<dbReference type="AlphaFoldDB" id="A0A6L5YA47"/>
<dbReference type="Proteomes" id="UP000473699">
    <property type="component" value="Unassembled WGS sequence"/>
</dbReference>
<comment type="pathway">
    <text evidence="11">Sulfur metabolism; glutathione metabolism.</text>
</comment>
<dbReference type="GO" id="GO:0006750">
    <property type="term" value="P:glutathione biosynthetic process"/>
    <property type="evidence" value="ECO:0007669"/>
    <property type="project" value="UniProtKB-KW"/>
</dbReference>
<comment type="similarity">
    <text evidence="3 11">Belongs to the gamma-glutamyltransferase family.</text>
</comment>
<evidence type="ECO:0000256" key="7">
    <source>
        <dbReference type="ARBA" id="ARBA00023315"/>
    </source>
</evidence>
<dbReference type="UniPathway" id="UPA00204"/>
<feature type="active site" description="Nucleophile" evidence="9">
    <location>
        <position position="387"/>
    </location>
</feature>
<comment type="catalytic activity">
    <reaction evidence="8 11">
        <text>an N-terminal (5-L-glutamyl)-[peptide] + an alpha-amino acid = 5-L-glutamyl amino acid + an N-terminal L-alpha-aminoacyl-[peptide]</text>
        <dbReference type="Rhea" id="RHEA:23904"/>
        <dbReference type="Rhea" id="RHEA-COMP:9780"/>
        <dbReference type="Rhea" id="RHEA-COMP:9795"/>
        <dbReference type="ChEBI" id="CHEBI:77644"/>
        <dbReference type="ChEBI" id="CHEBI:78597"/>
        <dbReference type="ChEBI" id="CHEBI:78599"/>
        <dbReference type="ChEBI" id="CHEBI:78608"/>
        <dbReference type="EC" id="2.3.2.2"/>
    </reaction>
</comment>
<feature type="binding site" evidence="10">
    <location>
        <position position="99"/>
    </location>
    <ligand>
        <name>L-glutamate</name>
        <dbReference type="ChEBI" id="CHEBI:29985"/>
    </ligand>
</feature>
<dbReference type="InterPro" id="IPR000101">
    <property type="entry name" value="GGT_peptidase"/>
</dbReference>
<dbReference type="EMBL" id="VUNH01000002">
    <property type="protein sequence ID" value="MST54898.1"/>
    <property type="molecule type" value="Genomic_DNA"/>
</dbReference>
<keyword evidence="4 11" id="KW-0808">Transferase</keyword>
<protein>
    <recommendedName>
        <fullName evidence="11">Glutathione hydrolase proenzyme</fullName>
        <ecNumber evidence="11">2.3.2.2</ecNumber>
        <ecNumber evidence="11">3.4.19.13</ecNumber>
    </recommendedName>
    <component>
        <recommendedName>
            <fullName evidence="11">Glutathione hydrolase large chain</fullName>
        </recommendedName>
    </component>
    <component>
        <recommendedName>
            <fullName evidence="11">Glutathione hydrolase small chain</fullName>
        </recommendedName>
    </component>
</protein>
<sequence>MKKLGATLALALVAAAACGAGAVEVKDVYAEHGMVAAAHELAAKAGVEILQKGGNAIDAAVATALALNVVEFNASGIGGGGFMTFYSEKTKDVICLDYREQAPASATKDMFASEQAKKEKWSAYGGKSVGVPGWLKGMTYALENYGTMTFAQVAEPAIRLAEEGFVTDPAQKGFIQDHFETLNQFNEPGTLPFFDEVGLPIEGGTLLKQPALAKTFRLIAEKGIDVFYKGEIGEAICRAVERTGGKMTMEDLANYQMYVRKPVIGTYRGYRIYSVPPASSGGTHVVQLLNIMENYDVKSLGFKSAKKVHVFGEATKMMFADRSKYMADTAYAKVPLAGLQSKEYAREEAGRITDAIVDKPEAGDPWKYDTAEKTSFLGGMGDERFSTSSFSVADQFGNVVTSTNTINFFMGSSVFVPEYGFLINDEMDDFASNPESVNAPEPGKRPLSCMSPTIVLDPEGRPFMSIGSPGATRIITAVAQCIMNAVDHGMTMDEAIEAARFHNQSGNEMRTENDRYDKALLDTLELMGYKISLQEPLYTGGAQGIMFDWNAKGTDKFLNGGADSRRLGAAVGF</sequence>
<reference evidence="13 14" key="1">
    <citation type="submission" date="2019-08" db="EMBL/GenBank/DDBJ databases">
        <title>In-depth cultivation of the pig gut microbiome towards novel bacterial diversity and tailored functional studies.</title>
        <authorList>
            <person name="Wylensek D."/>
            <person name="Hitch T.C.A."/>
            <person name="Clavel T."/>
        </authorList>
    </citation>
    <scope>NUCLEOTIDE SEQUENCE [LARGE SCALE GENOMIC DNA]</scope>
    <source>
        <strain evidence="13 14">SM-530-WT-4B</strain>
    </source>
</reference>
<dbReference type="GO" id="GO:0036374">
    <property type="term" value="F:glutathione hydrolase activity"/>
    <property type="evidence" value="ECO:0007669"/>
    <property type="project" value="UniProtKB-UniRule"/>
</dbReference>
<comment type="caution">
    <text evidence="13">The sequence shown here is derived from an EMBL/GenBank/DDBJ whole genome shotgun (WGS) entry which is preliminary data.</text>
</comment>
<evidence type="ECO:0000256" key="11">
    <source>
        <dbReference type="RuleBase" id="RU368036"/>
    </source>
</evidence>
<dbReference type="RefSeq" id="WP_154528010.1">
    <property type="nucleotide sequence ID" value="NZ_VUNH01000002.1"/>
</dbReference>
<dbReference type="PANTHER" id="PTHR43199:SF1">
    <property type="entry name" value="GLUTATHIONE HYDROLASE PROENZYME"/>
    <property type="match status" value="1"/>
</dbReference>
<dbReference type="EC" id="2.3.2.2" evidence="11"/>
<feature type="binding site" evidence="10">
    <location>
        <position position="471"/>
    </location>
    <ligand>
        <name>L-glutamate</name>
        <dbReference type="ChEBI" id="CHEBI:29985"/>
    </ligand>
</feature>
<comment type="subunit">
    <text evidence="11">This enzyme consists of two polypeptide chains, which are synthesized in precursor form from a single polypeptide.</text>
</comment>
<keyword evidence="11" id="KW-0317">Glutathione biosynthesis</keyword>
<evidence type="ECO:0000256" key="12">
    <source>
        <dbReference type="SAM" id="SignalP"/>
    </source>
</evidence>
<evidence type="ECO:0000256" key="8">
    <source>
        <dbReference type="ARBA" id="ARBA00047417"/>
    </source>
</evidence>
<evidence type="ECO:0000256" key="3">
    <source>
        <dbReference type="ARBA" id="ARBA00009381"/>
    </source>
</evidence>
<dbReference type="SUPFAM" id="SSF56235">
    <property type="entry name" value="N-terminal nucleophile aminohydrolases (Ntn hydrolases)"/>
    <property type="match status" value="1"/>
</dbReference>
<feature type="binding site" evidence="10">
    <location>
        <begin position="405"/>
        <end position="407"/>
    </location>
    <ligand>
        <name>L-glutamate</name>
        <dbReference type="ChEBI" id="CHEBI:29985"/>
    </ligand>
</feature>
<dbReference type="PANTHER" id="PTHR43199">
    <property type="entry name" value="GLUTATHIONE HYDROLASE"/>
    <property type="match status" value="1"/>
</dbReference>
<evidence type="ECO:0000256" key="9">
    <source>
        <dbReference type="PIRSR" id="PIRSR600101-1"/>
    </source>
</evidence>
<keyword evidence="6 11" id="KW-0865">Zymogen</keyword>
<dbReference type="InterPro" id="IPR051792">
    <property type="entry name" value="GGT_bact"/>
</dbReference>
<dbReference type="GO" id="GO:0103068">
    <property type="term" value="F:leukotriene C4 gamma-glutamyl transferase activity"/>
    <property type="evidence" value="ECO:0007669"/>
    <property type="project" value="UniProtKB-EC"/>
</dbReference>
<evidence type="ECO:0000256" key="5">
    <source>
        <dbReference type="ARBA" id="ARBA00022801"/>
    </source>
</evidence>
<accession>A0A6L5YA47</accession>
<comment type="PTM">
    <text evidence="11">Cleaved by autocatalysis into a large and a small subunit.</text>
</comment>
<evidence type="ECO:0000313" key="13">
    <source>
        <dbReference type="EMBL" id="MST54898.1"/>
    </source>
</evidence>
<feature type="chain" id="PRO_5027022378" description="Glutathione hydrolase proenzyme" evidence="12">
    <location>
        <begin position="23"/>
        <end position="573"/>
    </location>
</feature>
<dbReference type="InterPro" id="IPR043138">
    <property type="entry name" value="GGT_lsub"/>
</dbReference>
<organism evidence="13 14">
    <name type="scientific">Pyramidobacter porci</name>
    <dbReference type="NCBI Taxonomy" id="2605789"/>
    <lineage>
        <taxon>Bacteria</taxon>
        <taxon>Thermotogati</taxon>
        <taxon>Synergistota</taxon>
        <taxon>Synergistia</taxon>
        <taxon>Synergistales</taxon>
        <taxon>Dethiosulfovibrionaceae</taxon>
        <taxon>Pyramidobacter</taxon>
    </lineage>
</organism>
<evidence type="ECO:0000313" key="14">
    <source>
        <dbReference type="Proteomes" id="UP000473699"/>
    </source>
</evidence>
<dbReference type="NCBIfam" id="TIGR00066">
    <property type="entry name" value="g_glut_trans"/>
    <property type="match status" value="1"/>
</dbReference>
<evidence type="ECO:0000256" key="1">
    <source>
        <dbReference type="ARBA" id="ARBA00001049"/>
    </source>
</evidence>
<dbReference type="PRINTS" id="PR01210">
    <property type="entry name" value="GGTRANSPTASE"/>
</dbReference>
<dbReference type="InterPro" id="IPR029055">
    <property type="entry name" value="Ntn_hydrolases_N"/>
</dbReference>
<name>A0A6L5YA47_9BACT</name>
<comment type="catalytic activity">
    <reaction evidence="2 11">
        <text>glutathione + H2O = L-cysteinylglycine + L-glutamate</text>
        <dbReference type="Rhea" id="RHEA:28807"/>
        <dbReference type="ChEBI" id="CHEBI:15377"/>
        <dbReference type="ChEBI" id="CHEBI:29985"/>
        <dbReference type="ChEBI" id="CHEBI:57925"/>
        <dbReference type="ChEBI" id="CHEBI:61694"/>
        <dbReference type="EC" id="3.4.19.13"/>
    </reaction>
</comment>
<evidence type="ECO:0000256" key="10">
    <source>
        <dbReference type="PIRSR" id="PIRSR600101-2"/>
    </source>
</evidence>
<comment type="catalytic activity">
    <reaction evidence="1 11">
        <text>an S-substituted glutathione + H2O = an S-substituted L-cysteinylglycine + L-glutamate</text>
        <dbReference type="Rhea" id="RHEA:59468"/>
        <dbReference type="ChEBI" id="CHEBI:15377"/>
        <dbReference type="ChEBI" id="CHEBI:29985"/>
        <dbReference type="ChEBI" id="CHEBI:90779"/>
        <dbReference type="ChEBI" id="CHEBI:143103"/>
        <dbReference type="EC" id="3.4.19.13"/>
    </reaction>
</comment>
<keyword evidence="5 11" id="KW-0378">Hydrolase</keyword>
<dbReference type="Gene3D" id="3.60.20.40">
    <property type="match status" value="1"/>
</dbReference>
<dbReference type="InterPro" id="IPR043137">
    <property type="entry name" value="GGT_ssub_C"/>
</dbReference>